<gene>
    <name evidence="14" type="ORF">GCM10023191_038590</name>
</gene>
<dbReference type="Pfam" id="PF00672">
    <property type="entry name" value="HAMP"/>
    <property type="match status" value="1"/>
</dbReference>
<dbReference type="InterPro" id="IPR004358">
    <property type="entry name" value="Sig_transdc_His_kin-like_C"/>
</dbReference>
<evidence type="ECO:0000256" key="9">
    <source>
        <dbReference type="ARBA" id="ARBA00023012"/>
    </source>
</evidence>
<dbReference type="InterPro" id="IPR003594">
    <property type="entry name" value="HATPase_dom"/>
</dbReference>
<dbReference type="InterPro" id="IPR036097">
    <property type="entry name" value="HisK_dim/P_sf"/>
</dbReference>
<dbReference type="SMART" id="SM00304">
    <property type="entry name" value="HAMP"/>
    <property type="match status" value="1"/>
</dbReference>
<evidence type="ECO:0000256" key="1">
    <source>
        <dbReference type="ARBA" id="ARBA00000085"/>
    </source>
</evidence>
<evidence type="ECO:0000259" key="13">
    <source>
        <dbReference type="PROSITE" id="PS50885"/>
    </source>
</evidence>
<dbReference type="SUPFAM" id="SSF47384">
    <property type="entry name" value="Homodimeric domain of signal transducing histidine kinase"/>
    <property type="match status" value="1"/>
</dbReference>
<evidence type="ECO:0000256" key="10">
    <source>
        <dbReference type="ARBA" id="ARBA00023136"/>
    </source>
</evidence>
<dbReference type="GO" id="GO:0016301">
    <property type="term" value="F:kinase activity"/>
    <property type="evidence" value="ECO:0007669"/>
    <property type="project" value="UniProtKB-KW"/>
</dbReference>
<dbReference type="PROSITE" id="PS50109">
    <property type="entry name" value="HIS_KIN"/>
    <property type="match status" value="1"/>
</dbReference>
<comment type="caution">
    <text evidence="14">The sequence shown here is derived from an EMBL/GenBank/DDBJ whole genome shotgun (WGS) entry which is preliminary data.</text>
</comment>
<keyword evidence="4" id="KW-0597">Phosphoprotein</keyword>
<evidence type="ECO:0000256" key="4">
    <source>
        <dbReference type="ARBA" id="ARBA00022553"/>
    </source>
</evidence>
<dbReference type="SMART" id="SM00387">
    <property type="entry name" value="HATPase_c"/>
    <property type="match status" value="1"/>
</dbReference>
<accession>A0ABP8Q3G6</accession>
<evidence type="ECO:0000256" key="2">
    <source>
        <dbReference type="ARBA" id="ARBA00004236"/>
    </source>
</evidence>
<dbReference type="SUPFAM" id="SSF55874">
    <property type="entry name" value="ATPase domain of HSP90 chaperone/DNA topoisomerase II/histidine kinase"/>
    <property type="match status" value="1"/>
</dbReference>
<dbReference type="InterPro" id="IPR050428">
    <property type="entry name" value="TCS_sensor_his_kinase"/>
</dbReference>
<protein>
    <recommendedName>
        <fullName evidence="3">histidine kinase</fullName>
        <ecNumber evidence="3">2.7.13.3</ecNumber>
    </recommendedName>
</protein>
<evidence type="ECO:0000256" key="5">
    <source>
        <dbReference type="ARBA" id="ARBA00022679"/>
    </source>
</evidence>
<dbReference type="InterPro" id="IPR003660">
    <property type="entry name" value="HAMP_dom"/>
</dbReference>
<dbReference type="CDD" id="cd00075">
    <property type="entry name" value="HATPase"/>
    <property type="match status" value="1"/>
</dbReference>
<evidence type="ECO:0000256" key="6">
    <source>
        <dbReference type="ARBA" id="ARBA00022692"/>
    </source>
</evidence>
<dbReference type="EMBL" id="BAABHF010000022">
    <property type="protein sequence ID" value="GAA4496497.1"/>
    <property type="molecule type" value="Genomic_DNA"/>
</dbReference>
<dbReference type="PANTHER" id="PTHR45436:SF5">
    <property type="entry name" value="SENSOR HISTIDINE KINASE TRCS"/>
    <property type="match status" value="1"/>
</dbReference>
<feature type="transmembrane region" description="Helical" evidence="11">
    <location>
        <begin position="162"/>
        <end position="180"/>
    </location>
</feature>
<comment type="catalytic activity">
    <reaction evidence="1">
        <text>ATP + protein L-histidine = ADP + protein N-phospho-L-histidine.</text>
        <dbReference type="EC" id="2.7.13.3"/>
    </reaction>
</comment>
<proteinExistence type="predicted"/>
<keyword evidence="9" id="KW-0902">Two-component regulatory system</keyword>
<keyword evidence="15" id="KW-1185">Reference proteome</keyword>
<dbReference type="Gene3D" id="3.30.565.10">
    <property type="entry name" value="Histidine kinase-like ATPase, C-terminal domain"/>
    <property type="match status" value="1"/>
</dbReference>
<evidence type="ECO:0000313" key="14">
    <source>
        <dbReference type="EMBL" id="GAA4496497.1"/>
    </source>
</evidence>
<dbReference type="CDD" id="cd06225">
    <property type="entry name" value="HAMP"/>
    <property type="match status" value="1"/>
</dbReference>
<dbReference type="InterPro" id="IPR005467">
    <property type="entry name" value="His_kinase_dom"/>
</dbReference>
<dbReference type="EC" id="2.7.13.3" evidence="3"/>
<evidence type="ECO:0000259" key="12">
    <source>
        <dbReference type="PROSITE" id="PS50109"/>
    </source>
</evidence>
<keyword evidence="6 11" id="KW-0812">Transmembrane</keyword>
<dbReference type="Pfam" id="PF02518">
    <property type="entry name" value="HATPase_c"/>
    <property type="match status" value="1"/>
</dbReference>
<evidence type="ECO:0000256" key="3">
    <source>
        <dbReference type="ARBA" id="ARBA00012438"/>
    </source>
</evidence>
<keyword evidence="7 14" id="KW-0418">Kinase</keyword>
<feature type="domain" description="Histidine kinase" evidence="12">
    <location>
        <begin position="246"/>
        <end position="456"/>
    </location>
</feature>
<feature type="domain" description="HAMP" evidence="13">
    <location>
        <begin position="185"/>
        <end position="238"/>
    </location>
</feature>
<dbReference type="Proteomes" id="UP001500503">
    <property type="component" value="Unassembled WGS sequence"/>
</dbReference>
<name>A0ABP8Q3G6_9ACTN</name>
<dbReference type="CDD" id="cd00082">
    <property type="entry name" value="HisKA"/>
    <property type="match status" value="1"/>
</dbReference>
<evidence type="ECO:0000256" key="7">
    <source>
        <dbReference type="ARBA" id="ARBA00022777"/>
    </source>
</evidence>
<reference evidence="15" key="1">
    <citation type="journal article" date="2019" name="Int. J. Syst. Evol. Microbiol.">
        <title>The Global Catalogue of Microorganisms (GCM) 10K type strain sequencing project: providing services to taxonomists for standard genome sequencing and annotation.</title>
        <authorList>
            <consortium name="The Broad Institute Genomics Platform"/>
            <consortium name="The Broad Institute Genome Sequencing Center for Infectious Disease"/>
            <person name="Wu L."/>
            <person name="Ma J."/>
        </authorList>
    </citation>
    <scope>NUCLEOTIDE SEQUENCE [LARGE SCALE GENOMIC DNA]</scope>
    <source>
        <strain evidence="15">JCM 17933</strain>
    </source>
</reference>
<dbReference type="PROSITE" id="PS50885">
    <property type="entry name" value="HAMP"/>
    <property type="match status" value="1"/>
</dbReference>
<dbReference type="SUPFAM" id="SSF158472">
    <property type="entry name" value="HAMP domain-like"/>
    <property type="match status" value="1"/>
</dbReference>
<dbReference type="InterPro" id="IPR003661">
    <property type="entry name" value="HisK_dim/P_dom"/>
</dbReference>
<keyword evidence="5" id="KW-0808">Transferase</keyword>
<dbReference type="InterPro" id="IPR036890">
    <property type="entry name" value="HATPase_C_sf"/>
</dbReference>
<dbReference type="PANTHER" id="PTHR45436">
    <property type="entry name" value="SENSOR HISTIDINE KINASE YKOH"/>
    <property type="match status" value="1"/>
</dbReference>
<dbReference type="PRINTS" id="PR00344">
    <property type="entry name" value="BCTRLSENSOR"/>
</dbReference>
<comment type="subcellular location">
    <subcellularLocation>
        <location evidence="2">Cell membrane</location>
    </subcellularLocation>
</comment>
<dbReference type="Gene3D" id="1.10.287.130">
    <property type="match status" value="1"/>
</dbReference>
<dbReference type="Gene3D" id="6.10.340.10">
    <property type="match status" value="1"/>
</dbReference>
<evidence type="ECO:0000256" key="8">
    <source>
        <dbReference type="ARBA" id="ARBA00022989"/>
    </source>
</evidence>
<dbReference type="RefSeq" id="WP_345465481.1">
    <property type="nucleotide sequence ID" value="NZ_BAABHF010000022.1"/>
</dbReference>
<sequence length="462" mass="49253">MRARLIGTLITLMVCILLALGVPLGTSIVRQHQDALFQDRLDDTVRFAALAGNAAPGMPTSTLNTELTRYQQVYGIAAAVLDRGGRRLVATPGYPGGDAGDVSAFLRQAYAGRHSADPAVIWPWSDRSLTVAAPVMQSGDVVGAVVTVSPTRRMRAAVLDRWLVLCGAAAVAVLLFLLLAHRLATWMLRPVRALDAATHTIAIGHLDARVTAASGPPELRRLTASFNGMAQKVEDTMERQRAFVADASHQLRNPLSAVMLRLEDLALTLPPGREEEIQNLRSEARRLTAVLDDLLELALAEQREGAVERFDVVALVEERITAWQVVADQRDIAVMRVWGGPVWTVADPTALGSAFDAVIDNALKFSPAGSVVSVTVTGTGDPVEIEVTDDGPGLPQEELARIGDRFWRSPRHQNVHGSGLGLAVARTLLAACGGRLDITTADGGGLSVTMAVPADHSPAVTV</sequence>
<evidence type="ECO:0000313" key="15">
    <source>
        <dbReference type="Proteomes" id="UP001500503"/>
    </source>
</evidence>
<evidence type="ECO:0000256" key="11">
    <source>
        <dbReference type="SAM" id="Phobius"/>
    </source>
</evidence>
<dbReference type="SMART" id="SM00388">
    <property type="entry name" value="HisKA"/>
    <property type="match status" value="1"/>
</dbReference>
<keyword evidence="10 11" id="KW-0472">Membrane</keyword>
<dbReference type="Pfam" id="PF00512">
    <property type="entry name" value="HisKA"/>
    <property type="match status" value="1"/>
</dbReference>
<organism evidence="14 15">
    <name type="scientific">Actinoallomurus oryzae</name>
    <dbReference type="NCBI Taxonomy" id="502180"/>
    <lineage>
        <taxon>Bacteria</taxon>
        <taxon>Bacillati</taxon>
        <taxon>Actinomycetota</taxon>
        <taxon>Actinomycetes</taxon>
        <taxon>Streptosporangiales</taxon>
        <taxon>Thermomonosporaceae</taxon>
        <taxon>Actinoallomurus</taxon>
    </lineage>
</organism>
<keyword evidence="8 11" id="KW-1133">Transmembrane helix</keyword>